<dbReference type="RefSeq" id="WP_344244683.1">
    <property type="nucleotide sequence ID" value="NZ_BAAAHH010000033.1"/>
</dbReference>
<keyword evidence="6" id="KW-1185">Reference proteome</keyword>
<reference evidence="5 6" key="1">
    <citation type="journal article" date="2019" name="Int. J. Syst. Evol. Microbiol.">
        <title>The Global Catalogue of Microorganisms (GCM) 10K type strain sequencing project: providing services to taxonomists for standard genome sequencing and annotation.</title>
        <authorList>
            <consortium name="The Broad Institute Genomics Platform"/>
            <consortium name="The Broad Institute Genome Sequencing Center for Infectious Disease"/>
            <person name="Wu L."/>
            <person name="Ma J."/>
        </authorList>
    </citation>
    <scope>NUCLEOTIDE SEQUENCE [LARGE SCALE GENOMIC DNA]</scope>
    <source>
        <strain evidence="5 6">JCM 10696</strain>
    </source>
</reference>
<evidence type="ECO:0000313" key="6">
    <source>
        <dbReference type="Proteomes" id="UP001500665"/>
    </source>
</evidence>
<gene>
    <name evidence="5" type="ORF">GCM10009550_61500</name>
</gene>
<evidence type="ECO:0000256" key="3">
    <source>
        <dbReference type="SAM" id="Phobius"/>
    </source>
</evidence>
<keyword evidence="1" id="KW-0175">Coiled coil</keyword>
<accession>A0ABN1RUJ5</accession>
<name>A0ABN1RUJ5_9ACTN</name>
<organism evidence="5 6">
    <name type="scientific">Actinocorallia libanotica</name>
    <dbReference type="NCBI Taxonomy" id="46162"/>
    <lineage>
        <taxon>Bacteria</taxon>
        <taxon>Bacillati</taxon>
        <taxon>Actinomycetota</taxon>
        <taxon>Actinomycetes</taxon>
        <taxon>Streptosporangiales</taxon>
        <taxon>Thermomonosporaceae</taxon>
        <taxon>Actinocorallia</taxon>
    </lineage>
</organism>
<feature type="domain" description="Hint" evidence="4">
    <location>
        <begin position="223"/>
        <end position="323"/>
    </location>
</feature>
<dbReference type="SUPFAM" id="SSF51294">
    <property type="entry name" value="Hedgehog/intein (Hint) domain"/>
    <property type="match status" value="1"/>
</dbReference>
<keyword evidence="3" id="KW-1133">Transmembrane helix</keyword>
<dbReference type="InterPro" id="IPR003587">
    <property type="entry name" value="Hint_dom_N"/>
</dbReference>
<dbReference type="SMART" id="SM00306">
    <property type="entry name" value="HintN"/>
    <property type="match status" value="1"/>
</dbReference>
<feature type="compositionally biased region" description="Low complexity" evidence="2">
    <location>
        <begin position="73"/>
        <end position="93"/>
    </location>
</feature>
<feature type="region of interest" description="Disordered" evidence="2">
    <location>
        <begin position="62"/>
        <end position="95"/>
    </location>
</feature>
<evidence type="ECO:0000313" key="5">
    <source>
        <dbReference type="EMBL" id="GAA0964192.1"/>
    </source>
</evidence>
<feature type="coiled-coil region" evidence="1">
    <location>
        <begin position="103"/>
        <end position="137"/>
    </location>
</feature>
<dbReference type="EMBL" id="BAAAHH010000033">
    <property type="protein sequence ID" value="GAA0964192.1"/>
    <property type="molecule type" value="Genomic_DNA"/>
</dbReference>
<feature type="transmembrane region" description="Helical" evidence="3">
    <location>
        <begin position="20"/>
        <end position="39"/>
    </location>
</feature>
<evidence type="ECO:0000256" key="1">
    <source>
        <dbReference type="SAM" id="Coils"/>
    </source>
</evidence>
<dbReference type="Gene3D" id="2.170.16.10">
    <property type="entry name" value="Hedgehog/Intein (Hint) domain"/>
    <property type="match status" value="1"/>
</dbReference>
<dbReference type="CDD" id="cd00081">
    <property type="entry name" value="Hint"/>
    <property type="match status" value="1"/>
</dbReference>
<proteinExistence type="predicted"/>
<dbReference type="Proteomes" id="UP001500665">
    <property type="component" value="Unassembled WGS sequence"/>
</dbReference>
<evidence type="ECO:0000256" key="2">
    <source>
        <dbReference type="SAM" id="MobiDB-lite"/>
    </source>
</evidence>
<comment type="caution">
    <text evidence="5">The sequence shown here is derived from an EMBL/GenBank/DDBJ whole genome shotgun (WGS) entry which is preliminary data.</text>
</comment>
<keyword evidence="3" id="KW-0812">Transmembrane</keyword>
<keyword evidence="3" id="KW-0472">Membrane</keyword>
<sequence length="489" mass="53196">MSRRRRSGLRRDGGASAAEYGAILVLVAALAAVFTVVALPEQVRTNTATAICRLFGGADVQDCPEEEPPPAVEGPAPGAPAAEGPPTAVGPVAQPVHPDLQAYDDAKKEADDAQQALDDLGDQSEEVEQEILDLLKDVVGITDIEDCLSKGDIVACISALAGLVPWGKVLKVLKKIPGAVKLAKRLKELWDKVSDARARKKKADDALDDAAEKLEKKGLCDLPNSFPPGTPVLLADGSHKPIEDVRVGDLVWASDPAARLSGPRPVTRLITGEGPKRLVTLSTGPLPGAALTATADHLFWRYDTGTWQRAADLPAGASLRAPDGRPVTVTASSRHVEVARVHNLSVAGLHSYHVLAGGTPVLAHNEDPCEGYDPEFPTIKLTNYRGRFNAWLAKNGYKRLPDDWDAHHRIPQEYRDHPEFQDFDFDSPSNIRGIPGSRMKSRGANVHQDITNQWAWFRDTHPNPTRAQIEEFAENIDRGYGDYWWRETP</sequence>
<evidence type="ECO:0000259" key="4">
    <source>
        <dbReference type="SMART" id="SM00306"/>
    </source>
</evidence>
<protein>
    <recommendedName>
        <fullName evidence="4">Hint domain-containing protein</fullName>
    </recommendedName>
</protein>
<dbReference type="InterPro" id="IPR036844">
    <property type="entry name" value="Hint_dom_sf"/>
</dbReference>
<dbReference type="Pfam" id="PF07591">
    <property type="entry name" value="PT-HINT"/>
    <property type="match status" value="1"/>
</dbReference>